<dbReference type="PANTHER" id="PTHR32481">
    <property type="entry name" value="AMINOPEPTIDASE"/>
    <property type="match status" value="1"/>
</dbReference>
<dbReference type="Proteomes" id="UP000297475">
    <property type="component" value="Unassembled WGS sequence"/>
</dbReference>
<evidence type="ECO:0000256" key="2">
    <source>
        <dbReference type="ARBA" id="ARBA00022438"/>
    </source>
</evidence>
<name>A0A4Z0W8G2_9GAMM</name>
<organism evidence="9 10">
    <name type="scientific">Natronospirillum operosum</name>
    <dbReference type="NCBI Taxonomy" id="2759953"/>
    <lineage>
        <taxon>Bacteria</taxon>
        <taxon>Pseudomonadati</taxon>
        <taxon>Pseudomonadota</taxon>
        <taxon>Gammaproteobacteria</taxon>
        <taxon>Oceanospirillales</taxon>
        <taxon>Natronospirillaceae</taxon>
        <taxon>Natronospirillum</taxon>
    </lineage>
</organism>
<keyword evidence="4 8" id="KW-0479">Metal-binding</keyword>
<dbReference type="SUPFAM" id="SSF101821">
    <property type="entry name" value="Aminopeptidase/glucanase lid domain"/>
    <property type="match status" value="1"/>
</dbReference>
<proteinExistence type="inferred from homology"/>
<dbReference type="GO" id="GO:0046872">
    <property type="term" value="F:metal ion binding"/>
    <property type="evidence" value="ECO:0007669"/>
    <property type="project" value="UniProtKB-UniRule"/>
</dbReference>
<evidence type="ECO:0000256" key="3">
    <source>
        <dbReference type="ARBA" id="ARBA00022670"/>
    </source>
</evidence>
<feature type="active site" description="Proton acceptor" evidence="7">
    <location>
        <position position="219"/>
    </location>
</feature>
<comment type="caution">
    <text evidence="9">The sequence shown here is derived from an EMBL/GenBank/DDBJ whole genome shotgun (WGS) entry which is preliminary data.</text>
</comment>
<feature type="binding site" evidence="8">
    <location>
        <position position="240"/>
    </location>
    <ligand>
        <name>Zn(2+)</name>
        <dbReference type="ChEBI" id="CHEBI:29105"/>
        <label>1</label>
    </ligand>
</feature>
<reference evidence="9 10" key="1">
    <citation type="submission" date="2019-04" db="EMBL/GenBank/DDBJ databases">
        <title>Natronospirillum operosus gen. nov., sp. nov., a haloalkaliphilic satellite isolated from decaying biomass of laboratory culture of cyanobacterium Geitlerinema sp. and proposal of Natronospirillaceae fam. nov. and Saccharospirillaceae fam. nov.</title>
        <authorList>
            <person name="Kevbrin V."/>
            <person name="Boltyanskaya Y."/>
            <person name="Koziaeva V."/>
            <person name="Grouzdev D.S."/>
            <person name="Park M."/>
            <person name="Cho J."/>
        </authorList>
    </citation>
    <scope>NUCLEOTIDE SEQUENCE [LARGE SCALE GENOMIC DNA]</scope>
    <source>
        <strain evidence="9 10">G-116</strain>
    </source>
</reference>
<feature type="binding site" evidence="8">
    <location>
        <position position="185"/>
    </location>
    <ligand>
        <name>Zn(2+)</name>
        <dbReference type="ChEBI" id="CHEBI:29105"/>
        <label>1</label>
    </ligand>
</feature>
<feature type="binding site" evidence="8">
    <location>
        <position position="185"/>
    </location>
    <ligand>
        <name>Zn(2+)</name>
        <dbReference type="ChEBI" id="CHEBI:29105"/>
        <label>2</label>
    </ligand>
</feature>
<evidence type="ECO:0000313" key="9">
    <source>
        <dbReference type="EMBL" id="TGG91338.1"/>
    </source>
</evidence>
<evidence type="ECO:0000256" key="8">
    <source>
        <dbReference type="PIRSR" id="PIRSR001123-2"/>
    </source>
</evidence>
<dbReference type="GO" id="GO:0006508">
    <property type="term" value="P:proteolysis"/>
    <property type="evidence" value="ECO:0007669"/>
    <property type="project" value="UniProtKB-KW"/>
</dbReference>
<dbReference type="PANTHER" id="PTHR32481:SF7">
    <property type="entry name" value="AMINOPEPTIDASE YHFE-RELATED"/>
    <property type="match status" value="1"/>
</dbReference>
<dbReference type="EMBL" id="SRMF01000009">
    <property type="protein sequence ID" value="TGG91338.1"/>
    <property type="molecule type" value="Genomic_DNA"/>
</dbReference>
<dbReference type="AlphaFoldDB" id="A0A4Z0W8G2"/>
<evidence type="ECO:0000256" key="1">
    <source>
        <dbReference type="ARBA" id="ARBA00006272"/>
    </source>
</evidence>
<keyword evidence="2" id="KW-0031">Aminopeptidase</keyword>
<dbReference type="Gene3D" id="2.40.30.40">
    <property type="entry name" value="Peptidase M42, domain 2"/>
    <property type="match status" value="1"/>
</dbReference>
<evidence type="ECO:0000256" key="5">
    <source>
        <dbReference type="ARBA" id="ARBA00022801"/>
    </source>
</evidence>
<comment type="similarity">
    <text evidence="1 6">Belongs to the peptidase M42 family.</text>
</comment>
<evidence type="ECO:0000256" key="6">
    <source>
        <dbReference type="PIRNR" id="PIRNR001123"/>
    </source>
</evidence>
<protein>
    <submittedName>
        <fullName evidence="9">M20/M25/M40 family metallo-hydrolase</fullName>
    </submittedName>
</protein>
<dbReference type="Pfam" id="PF05343">
    <property type="entry name" value="Peptidase_M42"/>
    <property type="match status" value="1"/>
</dbReference>
<keyword evidence="3" id="KW-0645">Protease</keyword>
<comment type="cofactor">
    <cofactor evidence="8">
        <name>a divalent metal cation</name>
        <dbReference type="ChEBI" id="CHEBI:60240"/>
    </cofactor>
    <text evidence="8">Binds 2 divalent metal cations per subunit.</text>
</comment>
<dbReference type="SUPFAM" id="SSF53187">
    <property type="entry name" value="Zn-dependent exopeptidases"/>
    <property type="match status" value="1"/>
</dbReference>
<evidence type="ECO:0000256" key="4">
    <source>
        <dbReference type="ARBA" id="ARBA00022723"/>
    </source>
</evidence>
<dbReference type="InterPro" id="IPR008007">
    <property type="entry name" value="Peptidase_M42"/>
</dbReference>
<dbReference type="InterPro" id="IPR051464">
    <property type="entry name" value="Peptidase_M42_aminopept"/>
</dbReference>
<dbReference type="InterPro" id="IPR023367">
    <property type="entry name" value="Peptidase_M42_dom2"/>
</dbReference>
<evidence type="ECO:0000313" key="10">
    <source>
        <dbReference type="Proteomes" id="UP000297475"/>
    </source>
</evidence>
<dbReference type="Gene3D" id="3.40.630.10">
    <property type="entry name" value="Zn peptidases"/>
    <property type="match status" value="1"/>
</dbReference>
<accession>A0A4Z0W8G2</accession>
<feature type="binding site" evidence="8">
    <location>
        <position position="220"/>
    </location>
    <ligand>
        <name>Zn(2+)</name>
        <dbReference type="ChEBI" id="CHEBI:29105"/>
        <label>2</label>
    </ligand>
</feature>
<evidence type="ECO:0000256" key="7">
    <source>
        <dbReference type="PIRSR" id="PIRSR001123-1"/>
    </source>
</evidence>
<keyword evidence="5 9" id="KW-0378">Hydrolase</keyword>
<dbReference type="GO" id="GO:0004177">
    <property type="term" value="F:aminopeptidase activity"/>
    <property type="evidence" value="ECO:0007669"/>
    <property type="project" value="UniProtKB-UniRule"/>
</dbReference>
<feature type="binding site" evidence="8">
    <location>
        <position position="320"/>
    </location>
    <ligand>
        <name>Zn(2+)</name>
        <dbReference type="ChEBI" id="CHEBI:29105"/>
        <label>2</label>
    </ligand>
</feature>
<sequence>MIKPDAQRLLKTLHELLLIDSPVGATAAIETDMMRRLAAFPVAVEQGARGNVLATWGEGPPRRAIAAHVDTLGAMVQSVRANGRPELTPLGTWSARFAEGARATVRTVHGEVRGTILPLLASGHAWNDGVDQQPVGWQQVELRLDAPVATREDAVALGIQPGDIVCIDPQPEFLPNGYVVSRFLDNKAALACVLEALHGLQEAGITPAVPACFAFTNAEETGHGAGNMLPRSVEDLISVDIAPVASNQASDEQRATLGFKDASGPHSLTLLTQLEELAAGQNIPVVRDVFRHYHSDCSSVMKAGYDTRTALVGFGTDSTHGHERTHLNSLLAVTALLTAWLCSA</sequence>
<gene>
    <name evidence="9" type="ORF">E4656_16600</name>
</gene>
<dbReference type="OrthoDB" id="361940at2"/>
<feature type="binding site" evidence="8">
    <location>
        <position position="68"/>
    </location>
    <ligand>
        <name>Zn(2+)</name>
        <dbReference type="ChEBI" id="CHEBI:29105"/>
        <label>1</label>
    </ligand>
</feature>
<dbReference type="PIRSF" id="PIRSF001123">
    <property type="entry name" value="PepA_GA"/>
    <property type="match status" value="1"/>
</dbReference>
<dbReference type="RefSeq" id="WP_135484430.1">
    <property type="nucleotide sequence ID" value="NZ_SRMF01000009.1"/>
</dbReference>
<keyword evidence="10" id="KW-1185">Reference proteome</keyword>